<feature type="compositionally biased region" description="Basic and acidic residues" evidence="5">
    <location>
        <begin position="183"/>
        <end position="194"/>
    </location>
</feature>
<protein>
    <submittedName>
        <fullName evidence="7">Squamosa-promoter binding-like protein</fullName>
    </submittedName>
</protein>
<feature type="domain" description="SBP-type" evidence="6">
    <location>
        <begin position="87"/>
        <end position="182"/>
    </location>
</feature>
<evidence type="ECO:0000256" key="5">
    <source>
        <dbReference type="SAM" id="MobiDB-lite"/>
    </source>
</evidence>
<evidence type="ECO:0000256" key="1">
    <source>
        <dbReference type="ARBA" id="ARBA00022723"/>
    </source>
</evidence>
<dbReference type="PANTHER" id="PTHR31251:SF226">
    <property type="entry name" value="SQUAMOSA PROMOTER-BINDING-LIKE PROTEIN 6"/>
    <property type="match status" value="1"/>
</dbReference>
<gene>
    <name evidence="7" type="primary">SPL14</name>
</gene>
<dbReference type="PANTHER" id="PTHR31251">
    <property type="entry name" value="SQUAMOSA PROMOTER-BINDING-LIKE PROTEIN 4"/>
    <property type="match status" value="1"/>
</dbReference>
<dbReference type="GO" id="GO:0008270">
    <property type="term" value="F:zinc ion binding"/>
    <property type="evidence" value="ECO:0007669"/>
    <property type="project" value="UniProtKB-KW"/>
</dbReference>
<keyword evidence="1" id="KW-0479">Metal-binding</keyword>
<accession>A0A510B721</accession>
<proteinExistence type="evidence at transcript level"/>
<feature type="region of interest" description="Disordered" evidence="5">
    <location>
        <begin position="1"/>
        <end position="44"/>
    </location>
</feature>
<dbReference type="EMBL" id="MF429846">
    <property type="protein sequence ID" value="AXB72478.1"/>
    <property type="molecule type" value="mRNA"/>
</dbReference>
<feature type="region of interest" description="Disordered" evidence="5">
    <location>
        <begin position="173"/>
        <end position="205"/>
    </location>
</feature>
<keyword evidence="2 4" id="KW-0863">Zinc-finger</keyword>
<keyword evidence="3" id="KW-0862">Zinc</keyword>
<dbReference type="GO" id="GO:0003677">
    <property type="term" value="F:DNA binding"/>
    <property type="evidence" value="ECO:0007669"/>
    <property type="project" value="InterPro"/>
</dbReference>
<sequence length="229" mass="26366">MATRSFEKEEEYVEQDQEDTEDYDDHDNEDDEEEEEEEEEEQGLEYRRKKVMIRVVSAGQRLSALAPFVNCSTSSSISDNSTSGIGSLRCQADECGVELQMAKAYHKRHKVCERHAKAAVVLVSGLRQRIEPSMFGFPIVSAEVFGWGLNVWRRFHEISQFDDNKKSCREKLAGHNERRRKTHTELRAEDEQKPPKSRMNGSLLNAMRYSDHAKMSFQGSPNMKHSCSK</sequence>
<organism evidence="7">
    <name type="scientific">Betula platyphylla</name>
    <name type="common">Asian white birch</name>
    <dbReference type="NCBI Taxonomy" id="78630"/>
    <lineage>
        <taxon>Eukaryota</taxon>
        <taxon>Viridiplantae</taxon>
        <taxon>Streptophyta</taxon>
        <taxon>Embryophyta</taxon>
        <taxon>Tracheophyta</taxon>
        <taxon>Spermatophyta</taxon>
        <taxon>Magnoliopsida</taxon>
        <taxon>eudicotyledons</taxon>
        <taxon>Gunneridae</taxon>
        <taxon>Pentapetalae</taxon>
        <taxon>rosids</taxon>
        <taxon>fabids</taxon>
        <taxon>Fagales</taxon>
        <taxon>Betulaceae</taxon>
        <taxon>Betula</taxon>
    </lineage>
</organism>
<dbReference type="InterPro" id="IPR044817">
    <property type="entry name" value="SBP-like"/>
</dbReference>
<feature type="compositionally biased region" description="Acidic residues" evidence="5">
    <location>
        <begin position="8"/>
        <end position="43"/>
    </location>
</feature>
<name>A0A510B721_BETPL</name>
<dbReference type="SUPFAM" id="SSF103612">
    <property type="entry name" value="SBT domain"/>
    <property type="match status" value="2"/>
</dbReference>
<dbReference type="GO" id="GO:0005634">
    <property type="term" value="C:nucleus"/>
    <property type="evidence" value="ECO:0007669"/>
    <property type="project" value="InterPro"/>
</dbReference>
<dbReference type="Pfam" id="PF03110">
    <property type="entry name" value="SBP"/>
    <property type="match status" value="2"/>
</dbReference>
<evidence type="ECO:0000313" key="7">
    <source>
        <dbReference type="EMBL" id="AXB72478.1"/>
    </source>
</evidence>
<dbReference type="InterPro" id="IPR036893">
    <property type="entry name" value="SBP_sf"/>
</dbReference>
<evidence type="ECO:0000256" key="2">
    <source>
        <dbReference type="ARBA" id="ARBA00022771"/>
    </source>
</evidence>
<evidence type="ECO:0000256" key="4">
    <source>
        <dbReference type="PROSITE-ProRule" id="PRU00470"/>
    </source>
</evidence>
<dbReference type="AlphaFoldDB" id="A0A510B721"/>
<reference evidence="7" key="1">
    <citation type="submission" date="2017-07" db="EMBL/GenBank/DDBJ databases">
        <title>Transcriptome analysis and molecular characterization of the SPL gene family in Betula platyphylla Suk.</title>
        <authorList>
            <person name="Hu X."/>
        </authorList>
    </citation>
    <scope>NUCLEOTIDE SEQUENCE</scope>
</reference>
<evidence type="ECO:0000259" key="6">
    <source>
        <dbReference type="PROSITE" id="PS51141"/>
    </source>
</evidence>
<evidence type="ECO:0000256" key="3">
    <source>
        <dbReference type="ARBA" id="ARBA00022833"/>
    </source>
</evidence>
<dbReference type="PROSITE" id="PS51141">
    <property type="entry name" value="ZF_SBP"/>
    <property type="match status" value="1"/>
</dbReference>
<dbReference type="Gene3D" id="4.10.1100.10">
    <property type="entry name" value="Transcription factor, SBP-box domain"/>
    <property type="match status" value="1"/>
</dbReference>
<dbReference type="InterPro" id="IPR004333">
    <property type="entry name" value="SBP_dom"/>
</dbReference>